<dbReference type="RefSeq" id="WP_136080458.1">
    <property type="nucleotide sequence ID" value="NZ_CAAHFG010000002.1"/>
</dbReference>
<proteinExistence type="predicted"/>
<reference evidence="1 2" key="1">
    <citation type="submission" date="2019-04" db="EMBL/GenBank/DDBJ databases">
        <authorList>
            <person name="Van Vliet M D."/>
        </authorList>
    </citation>
    <scope>NUCLEOTIDE SEQUENCE [LARGE SCALE GENOMIC DNA]</scope>
    <source>
        <strain evidence="1 2">F1</strain>
    </source>
</reference>
<evidence type="ECO:0000313" key="1">
    <source>
        <dbReference type="EMBL" id="VGO14832.1"/>
    </source>
</evidence>
<evidence type="ECO:0008006" key="3">
    <source>
        <dbReference type="Google" id="ProtNLM"/>
    </source>
</evidence>
<protein>
    <recommendedName>
        <fullName evidence="3">(2Fe-2S) ferredoxin domain-containing protein</fullName>
    </recommendedName>
</protein>
<evidence type="ECO:0000313" key="2">
    <source>
        <dbReference type="Proteomes" id="UP000366872"/>
    </source>
</evidence>
<dbReference type="EMBL" id="CAAHFG010000002">
    <property type="protein sequence ID" value="VGO14832.1"/>
    <property type="molecule type" value="Genomic_DNA"/>
</dbReference>
<dbReference type="AlphaFoldDB" id="A0A6C2U467"/>
<sequence>MKKVDVTICTGADCNQTQATWLKQFDQILSPKMRSVVHVSCGNCEHRCTSDTANAPRVKVNNQVFSRATLAQVRQAVLAAT</sequence>
<accession>A0A6C2U467</accession>
<gene>
    <name evidence="1" type="ORF">PDESU_03401</name>
</gene>
<keyword evidence="2" id="KW-1185">Reference proteome</keyword>
<organism evidence="1 2">
    <name type="scientific">Pontiella desulfatans</name>
    <dbReference type="NCBI Taxonomy" id="2750659"/>
    <lineage>
        <taxon>Bacteria</taxon>
        <taxon>Pseudomonadati</taxon>
        <taxon>Kiritimatiellota</taxon>
        <taxon>Kiritimatiellia</taxon>
        <taxon>Kiritimatiellales</taxon>
        <taxon>Pontiellaceae</taxon>
        <taxon>Pontiella</taxon>
    </lineage>
</organism>
<name>A0A6C2U467_PONDE</name>
<dbReference type="Proteomes" id="UP000366872">
    <property type="component" value="Unassembled WGS sequence"/>
</dbReference>